<proteinExistence type="inferred from homology"/>
<dbReference type="EMBL" id="JALJOU010000111">
    <property type="protein sequence ID" value="KAK9820943.1"/>
    <property type="molecule type" value="Genomic_DNA"/>
</dbReference>
<dbReference type="SUPFAM" id="SSF52151">
    <property type="entry name" value="FabD/lysophospholipase-like"/>
    <property type="match status" value="1"/>
</dbReference>
<comment type="similarity">
    <text evidence="5">Belongs to the patatin family.</text>
</comment>
<dbReference type="GO" id="GO:0052689">
    <property type="term" value="F:carboxylic ester hydrolase activity"/>
    <property type="evidence" value="ECO:0007669"/>
    <property type="project" value="UniProtKB-ARBA"/>
</dbReference>
<evidence type="ECO:0000259" key="7">
    <source>
        <dbReference type="PROSITE" id="PS51635"/>
    </source>
</evidence>
<dbReference type="PANTHER" id="PTHR14226">
    <property type="entry name" value="NEUROPATHY TARGET ESTERASE/SWISS CHEESE D.MELANOGASTER"/>
    <property type="match status" value="1"/>
</dbReference>
<feature type="region of interest" description="Disordered" evidence="6">
    <location>
        <begin position="284"/>
        <end position="308"/>
    </location>
</feature>
<dbReference type="Proteomes" id="UP001445335">
    <property type="component" value="Unassembled WGS sequence"/>
</dbReference>
<dbReference type="InterPro" id="IPR050301">
    <property type="entry name" value="NTE"/>
</dbReference>
<accession>A0AAW1QHK6</accession>
<keyword evidence="1 4" id="KW-0378">Hydrolase</keyword>
<evidence type="ECO:0000256" key="3">
    <source>
        <dbReference type="ARBA" id="ARBA00023098"/>
    </source>
</evidence>
<dbReference type="GO" id="GO:0016298">
    <property type="term" value="F:lipase activity"/>
    <property type="evidence" value="ECO:0007669"/>
    <property type="project" value="UniProtKB-ARBA"/>
</dbReference>
<evidence type="ECO:0000256" key="5">
    <source>
        <dbReference type="RuleBase" id="RU361262"/>
    </source>
</evidence>
<feature type="active site" description="Nucleophile" evidence="4">
    <location>
        <position position="76"/>
    </location>
</feature>
<protein>
    <recommendedName>
        <fullName evidence="5">Patatin</fullName>
        <ecNumber evidence="5">3.1.1.-</ecNumber>
    </recommendedName>
</protein>
<evidence type="ECO:0000256" key="2">
    <source>
        <dbReference type="ARBA" id="ARBA00022963"/>
    </source>
</evidence>
<feature type="short sequence motif" description="GXSXG" evidence="4">
    <location>
        <begin position="74"/>
        <end position="78"/>
    </location>
</feature>
<dbReference type="AlphaFoldDB" id="A0AAW1QHK6"/>
<reference evidence="8 9" key="1">
    <citation type="journal article" date="2024" name="Nat. Commun.">
        <title>Phylogenomics reveals the evolutionary origins of lichenization in chlorophyte algae.</title>
        <authorList>
            <person name="Puginier C."/>
            <person name="Libourel C."/>
            <person name="Otte J."/>
            <person name="Skaloud P."/>
            <person name="Haon M."/>
            <person name="Grisel S."/>
            <person name="Petersen M."/>
            <person name="Berrin J.G."/>
            <person name="Delaux P.M."/>
            <person name="Dal Grande F."/>
            <person name="Keller J."/>
        </authorList>
    </citation>
    <scope>NUCLEOTIDE SEQUENCE [LARGE SCALE GENOMIC DNA]</scope>
    <source>
        <strain evidence="8 9">SAG 245.80</strain>
    </source>
</reference>
<dbReference type="Gene3D" id="3.40.1090.10">
    <property type="entry name" value="Cytosolic phospholipase A2 catalytic domain"/>
    <property type="match status" value="2"/>
</dbReference>
<gene>
    <name evidence="8" type="ORF">WJX81_000057</name>
</gene>
<keyword evidence="2 4" id="KW-0442">Lipid degradation</keyword>
<evidence type="ECO:0000256" key="1">
    <source>
        <dbReference type="ARBA" id="ARBA00022801"/>
    </source>
</evidence>
<feature type="short sequence motif" description="DGA/G" evidence="4">
    <location>
        <begin position="191"/>
        <end position="193"/>
    </location>
</feature>
<dbReference type="Pfam" id="PF01734">
    <property type="entry name" value="Patatin"/>
    <property type="match status" value="1"/>
</dbReference>
<comment type="domain">
    <text evidence="5">The nitrogen atoms of the two glycine residues in the GGXR motif define the oxyanion hole, and stabilize the oxyanion that forms during the nucleophilic attack by the catalytic serine during substrate cleavage.</text>
</comment>
<feature type="domain" description="PNPLA" evidence="7">
    <location>
        <begin position="43"/>
        <end position="204"/>
    </location>
</feature>
<organism evidence="8 9">
    <name type="scientific">Elliptochloris bilobata</name>
    <dbReference type="NCBI Taxonomy" id="381761"/>
    <lineage>
        <taxon>Eukaryota</taxon>
        <taxon>Viridiplantae</taxon>
        <taxon>Chlorophyta</taxon>
        <taxon>core chlorophytes</taxon>
        <taxon>Trebouxiophyceae</taxon>
        <taxon>Trebouxiophyceae incertae sedis</taxon>
        <taxon>Elliptochloris clade</taxon>
        <taxon>Elliptochloris</taxon>
    </lineage>
</organism>
<dbReference type="InterPro" id="IPR002641">
    <property type="entry name" value="PNPLA_dom"/>
</dbReference>
<keyword evidence="9" id="KW-1185">Reference proteome</keyword>
<comment type="caution">
    <text evidence="4">Lacks conserved residue(s) required for the propagation of feature annotation.</text>
</comment>
<name>A0AAW1QHK6_9CHLO</name>
<evidence type="ECO:0000256" key="4">
    <source>
        <dbReference type="PROSITE-ProRule" id="PRU01161"/>
    </source>
</evidence>
<evidence type="ECO:0000256" key="6">
    <source>
        <dbReference type="SAM" id="MobiDB-lite"/>
    </source>
</evidence>
<dbReference type="GO" id="GO:0016042">
    <property type="term" value="P:lipid catabolic process"/>
    <property type="evidence" value="ECO:0007669"/>
    <property type="project" value="UniProtKB-UniRule"/>
</dbReference>
<dbReference type="PROSITE" id="PS51635">
    <property type="entry name" value="PNPLA"/>
    <property type="match status" value="1"/>
</dbReference>
<evidence type="ECO:0000313" key="9">
    <source>
        <dbReference type="Proteomes" id="UP001445335"/>
    </source>
</evidence>
<keyword evidence="3 4" id="KW-0443">Lipid metabolism</keyword>
<comment type="function">
    <text evidence="5">Lipolytic acyl hydrolase (LAH).</text>
</comment>
<sequence length="308" mass="32667">MASGAAKRCSSGARSMSFLCRADGTDGFDFDYLSTLPDSAYDLVLSSGFLAFSSHSGFLKAVEAAGLQVSGVMGTSAGALSGSLYCAGYSPDAVARELSRVAPINLLRPSCRPWRGGAISLHKVTERLRDLLPPSFEDLDTEFAVGVVSKDGDYRLIDSGPLPEAVAASAAIPYIFNPVHIPGQAGGPFKDGGLADRTGLVAWRRRREAQARARAGEALAVGAAPVAPAALVHLIARSSRFSGADDVEATGQRRVTVVRSPRSGVNFFDLGNFEDQMAAAFQRAQPAMRQVRERHSSRRQPSPIRRAS</sequence>
<feature type="active site" description="Proton acceptor" evidence="4">
    <location>
        <position position="191"/>
    </location>
</feature>
<dbReference type="EC" id="3.1.1.-" evidence="5"/>
<dbReference type="PANTHER" id="PTHR14226:SF29">
    <property type="entry name" value="NEUROPATHY TARGET ESTERASE SWS"/>
    <property type="match status" value="1"/>
</dbReference>
<evidence type="ECO:0000313" key="8">
    <source>
        <dbReference type="EMBL" id="KAK9820943.1"/>
    </source>
</evidence>
<dbReference type="InterPro" id="IPR016035">
    <property type="entry name" value="Acyl_Trfase/lysoPLipase"/>
</dbReference>
<comment type="caution">
    <text evidence="8">The sequence shown here is derived from an EMBL/GenBank/DDBJ whole genome shotgun (WGS) entry which is preliminary data.</text>
</comment>